<accession>A0ABR8T700</accession>
<reference evidence="2 3" key="1">
    <citation type="submission" date="2020-08" db="EMBL/GenBank/DDBJ databases">
        <title>A Genomic Blueprint of the Chicken Gut Microbiome.</title>
        <authorList>
            <person name="Gilroy R."/>
            <person name="Ravi A."/>
            <person name="Getino M."/>
            <person name="Pursley I."/>
            <person name="Horton D.L."/>
            <person name="Alikhan N.-F."/>
            <person name="Baker D."/>
            <person name="Gharbi K."/>
            <person name="Hall N."/>
            <person name="Watson M."/>
            <person name="Adriaenssens E.M."/>
            <person name="Foster-Nyarko E."/>
            <person name="Jarju S."/>
            <person name="Secka A."/>
            <person name="Antonio M."/>
            <person name="Oren A."/>
            <person name="Chaudhuri R."/>
            <person name="La Ragione R.M."/>
            <person name="Hildebrand F."/>
            <person name="Pallen M.J."/>
        </authorList>
    </citation>
    <scope>NUCLEOTIDE SEQUENCE [LARGE SCALE GENOMIC DNA]</scope>
    <source>
        <strain evidence="2 3">Sa2BVA9</strain>
    </source>
</reference>
<dbReference type="EMBL" id="JACSQL010000020">
    <property type="protein sequence ID" value="MBD7971099.1"/>
    <property type="molecule type" value="Genomic_DNA"/>
</dbReference>
<sequence length="72" mass="8204">MARKNRKLSNFGIFDSKLNTDNEQQNVSVSENTNNEQINDSEKLNSKNEQQNVSVSENTNNEQVNDSEKLNS</sequence>
<feature type="non-terminal residue" evidence="2">
    <location>
        <position position="72"/>
    </location>
</feature>
<feature type="compositionally biased region" description="Polar residues" evidence="1">
    <location>
        <begin position="17"/>
        <end position="38"/>
    </location>
</feature>
<proteinExistence type="predicted"/>
<evidence type="ECO:0000256" key="1">
    <source>
        <dbReference type="SAM" id="MobiDB-lite"/>
    </source>
</evidence>
<keyword evidence="3" id="KW-1185">Reference proteome</keyword>
<organism evidence="2 3">
    <name type="scientific">Paenibacillus gallinarum</name>
    <dbReference type="NCBI Taxonomy" id="2762232"/>
    <lineage>
        <taxon>Bacteria</taxon>
        <taxon>Bacillati</taxon>
        <taxon>Bacillota</taxon>
        <taxon>Bacilli</taxon>
        <taxon>Bacillales</taxon>
        <taxon>Paenibacillaceae</taxon>
        <taxon>Paenibacillus</taxon>
    </lineage>
</organism>
<feature type="region of interest" description="Disordered" evidence="1">
    <location>
        <begin position="1"/>
        <end position="72"/>
    </location>
</feature>
<evidence type="ECO:0000313" key="2">
    <source>
        <dbReference type="EMBL" id="MBD7971099.1"/>
    </source>
</evidence>
<comment type="caution">
    <text evidence="2">The sequence shown here is derived from an EMBL/GenBank/DDBJ whole genome shotgun (WGS) entry which is preliminary data.</text>
</comment>
<dbReference type="Proteomes" id="UP000608071">
    <property type="component" value="Unassembled WGS sequence"/>
</dbReference>
<dbReference type="RefSeq" id="WP_225229541.1">
    <property type="nucleotide sequence ID" value="NZ_JACSQL010000020.1"/>
</dbReference>
<feature type="compositionally biased region" description="Polar residues" evidence="1">
    <location>
        <begin position="47"/>
        <end position="65"/>
    </location>
</feature>
<protein>
    <submittedName>
        <fullName evidence="2">Uncharacterized protein</fullName>
    </submittedName>
</protein>
<gene>
    <name evidence="2" type="ORF">H9647_23805</name>
</gene>
<evidence type="ECO:0000313" key="3">
    <source>
        <dbReference type="Proteomes" id="UP000608071"/>
    </source>
</evidence>
<name>A0ABR8T700_9BACL</name>